<keyword evidence="4" id="KW-0540">Nuclease</keyword>
<name>L8WMT9_THACA</name>
<gene>
    <name evidence="10" type="ORF">AG1IA_07866</name>
</gene>
<dbReference type="HOGENOM" id="CLU_031317_2_2_1"/>
<evidence type="ECO:0000313" key="11">
    <source>
        <dbReference type="Proteomes" id="UP000011668"/>
    </source>
</evidence>
<evidence type="ECO:0000256" key="7">
    <source>
        <dbReference type="ARBA" id="ARBA00022801"/>
    </source>
</evidence>
<proteinExistence type="predicted"/>
<comment type="subunit">
    <text evidence="2">Homodimer.</text>
</comment>
<dbReference type="OrthoDB" id="527344at2759"/>
<keyword evidence="8" id="KW-0862">Zinc</keyword>
<feature type="region of interest" description="Disordered" evidence="9">
    <location>
        <begin position="494"/>
        <end position="520"/>
    </location>
</feature>
<dbReference type="InterPro" id="IPR025602">
    <property type="entry name" value="BCP1_family"/>
</dbReference>
<evidence type="ECO:0000313" key="10">
    <source>
        <dbReference type="EMBL" id="ELU38098.1"/>
    </source>
</evidence>
<dbReference type="GO" id="GO:0042781">
    <property type="term" value="F:3'-tRNA processing endoribonuclease activity"/>
    <property type="evidence" value="ECO:0007669"/>
    <property type="project" value="TreeGrafter"/>
</dbReference>
<dbReference type="PANTHER" id="PTHR46018">
    <property type="entry name" value="ZINC PHOSPHODIESTERASE ELAC PROTEIN 1"/>
    <property type="match status" value="1"/>
</dbReference>
<protein>
    <submittedName>
        <fullName evidence="10">Beta-lactamase superfamily domain-containing protein</fullName>
    </submittedName>
</protein>
<evidence type="ECO:0000256" key="2">
    <source>
        <dbReference type="ARBA" id="ARBA00011738"/>
    </source>
</evidence>
<dbReference type="Pfam" id="PF13862">
    <property type="entry name" value="BCCIP"/>
    <property type="match status" value="1"/>
</dbReference>
<dbReference type="PANTHER" id="PTHR46018:SF2">
    <property type="entry name" value="ZINC PHOSPHODIESTERASE ELAC PROTEIN 1"/>
    <property type="match status" value="1"/>
</dbReference>
<evidence type="ECO:0000256" key="9">
    <source>
        <dbReference type="SAM" id="MobiDB-lite"/>
    </source>
</evidence>
<evidence type="ECO:0000256" key="5">
    <source>
        <dbReference type="ARBA" id="ARBA00022723"/>
    </source>
</evidence>
<dbReference type="GO" id="GO:0005634">
    <property type="term" value="C:nucleus"/>
    <property type="evidence" value="ECO:0007669"/>
    <property type="project" value="TreeGrafter"/>
</dbReference>
<evidence type="ECO:0000256" key="3">
    <source>
        <dbReference type="ARBA" id="ARBA00022694"/>
    </source>
</evidence>
<dbReference type="Gene3D" id="3.60.15.10">
    <property type="entry name" value="Ribonuclease Z/Hydroxyacylglutathione hydrolase-like"/>
    <property type="match status" value="1"/>
</dbReference>
<dbReference type="GO" id="GO:0046872">
    <property type="term" value="F:metal ion binding"/>
    <property type="evidence" value="ECO:0007669"/>
    <property type="project" value="UniProtKB-KW"/>
</dbReference>
<dbReference type="OMA" id="MNSASHM"/>
<evidence type="ECO:0000256" key="6">
    <source>
        <dbReference type="ARBA" id="ARBA00022759"/>
    </source>
</evidence>
<keyword evidence="3" id="KW-0819">tRNA processing</keyword>
<dbReference type="SUPFAM" id="SSF56281">
    <property type="entry name" value="Metallo-hydrolase/oxidoreductase"/>
    <property type="match status" value="1"/>
</dbReference>
<keyword evidence="7" id="KW-0378">Hydrolase</keyword>
<dbReference type="InterPro" id="IPR013471">
    <property type="entry name" value="RNase_Z/BN"/>
</dbReference>
<evidence type="ECO:0000256" key="4">
    <source>
        <dbReference type="ARBA" id="ARBA00022722"/>
    </source>
</evidence>
<feature type="compositionally biased region" description="Basic and acidic residues" evidence="9">
    <location>
        <begin position="495"/>
        <end position="510"/>
    </location>
</feature>
<dbReference type="CDD" id="cd07717">
    <property type="entry name" value="RNaseZ_ZiPD-like_MBL-fold"/>
    <property type="match status" value="1"/>
</dbReference>
<organism evidence="10 11">
    <name type="scientific">Thanatephorus cucumeris (strain AG1-IA)</name>
    <name type="common">Rice sheath blight fungus</name>
    <name type="synonym">Rhizoctonia solani</name>
    <dbReference type="NCBI Taxonomy" id="983506"/>
    <lineage>
        <taxon>Eukaryota</taxon>
        <taxon>Fungi</taxon>
        <taxon>Dikarya</taxon>
        <taxon>Basidiomycota</taxon>
        <taxon>Agaricomycotina</taxon>
        <taxon>Agaricomycetes</taxon>
        <taxon>Cantharellales</taxon>
        <taxon>Ceratobasidiaceae</taxon>
        <taxon>Rhizoctonia</taxon>
        <taxon>Rhizoctonia solani AG-1</taxon>
    </lineage>
</organism>
<dbReference type="EMBL" id="AFRT01002260">
    <property type="protein sequence ID" value="ELU38098.1"/>
    <property type="molecule type" value="Genomic_DNA"/>
</dbReference>
<evidence type="ECO:0000256" key="8">
    <source>
        <dbReference type="ARBA" id="ARBA00022833"/>
    </source>
</evidence>
<dbReference type="InterPro" id="IPR036866">
    <property type="entry name" value="RibonucZ/Hydroxyglut_hydro"/>
</dbReference>
<dbReference type="Proteomes" id="UP000011668">
    <property type="component" value="Unassembled WGS sequence"/>
</dbReference>
<evidence type="ECO:0000256" key="1">
    <source>
        <dbReference type="ARBA" id="ARBA00001947"/>
    </source>
</evidence>
<sequence>MLANLLSPQALDAPHGHTGLIISERLINMPPQIMPPMYRMLQDELVNAVNQVRDNGPYASKADHFSSRMSHTASAITALLVPVSRPKNKGVKEVYYALIMQRTNVSKSWQVSLAKADYEYTNKVEREEDSFGVDLAGRVIIFPDSNLARLVSLMDESFPARRLPIPSGLLSPRADVVGQSYPISAPEYEPPKDFPSKTSILTLVAMSTSLSLTFLGTSAGGGPTPVRGCSSTAISTNNVIWLVDCAEGTQRQMLHAKLKIGKPDLEFVSWIVDHCMGIAPLMSTLMSSVANPSPQPNTKRLDIYGPHGLREFLRTILRITQASLSGKYAVHELLSDTDIPYLCETAGMHPNETNGTDFRPSLDGYWRGIAEHGDWIVSAGPIRHRVPCLGYVFQEAPGAAAFDVSEHLEPLERNAEALAQQGIRHPRSLLGQLLRTRENIVLPDGTVISPPPLNVPGRKLVILGDTCDPWAMKDLSMGASLLVHEATNAYIPLEVDPRGSGGKESEESVRTRAVQRGHSTPHMAGEFARAIGAKRLILNHFSSKFAPPVMNSASHMPVETPEADRKLQIVLEIQKQASVAWGGGEVTAAYDLLSIDVSGHELDTISNQ</sequence>
<keyword evidence="6" id="KW-0255">Endonuclease</keyword>
<accession>L8WMT9</accession>
<comment type="caution">
    <text evidence="10">The sequence shown here is derived from an EMBL/GenBank/DDBJ whole genome shotgun (WGS) entry which is preliminary data.</text>
</comment>
<keyword evidence="5" id="KW-0479">Metal-binding</keyword>
<keyword evidence="11" id="KW-1185">Reference proteome</keyword>
<dbReference type="STRING" id="983506.L8WMT9"/>
<reference evidence="10 11" key="1">
    <citation type="journal article" date="2013" name="Nat. Commun.">
        <title>The evolution and pathogenic mechanisms of the rice sheath blight pathogen.</title>
        <authorList>
            <person name="Zheng A."/>
            <person name="Lin R."/>
            <person name="Xu L."/>
            <person name="Qin P."/>
            <person name="Tang C."/>
            <person name="Ai P."/>
            <person name="Zhang D."/>
            <person name="Liu Y."/>
            <person name="Sun Z."/>
            <person name="Feng H."/>
            <person name="Wang Y."/>
            <person name="Chen Y."/>
            <person name="Liang X."/>
            <person name="Fu R."/>
            <person name="Li Q."/>
            <person name="Zhang J."/>
            <person name="Yu X."/>
            <person name="Xie Z."/>
            <person name="Ding L."/>
            <person name="Guan P."/>
            <person name="Tang J."/>
            <person name="Liang Y."/>
            <person name="Wang S."/>
            <person name="Deng Q."/>
            <person name="Li S."/>
            <person name="Zhu J."/>
            <person name="Wang L."/>
            <person name="Liu H."/>
            <person name="Li P."/>
        </authorList>
    </citation>
    <scope>NUCLEOTIDE SEQUENCE [LARGE SCALE GENOMIC DNA]</scope>
    <source>
        <strain evidence="11">AG-1 IA</strain>
    </source>
</reference>
<comment type="cofactor">
    <cofactor evidence="1">
        <name>Zn(2+)</name>
        <dbReference type="ChEBI" id="CHEBI:29105"/>
    </cofactor>
</comment>
<dbReference type="AlphaFoldDB" id="L8WMT9"/>